<name>A0A822DNL9_9BILA</name>
<sequence>MDDENNEYELGIIIDVDTNACDLVAADSAPYLVQYLQGDKTEWVKIDKLQVKLDVSAEKLFAVSNT</sequence>
<protein>
    <submittedName>
        <fullName evidence="1">Uncharacterized protein</fullName>
    </submittedName>
</protein>
<evidence type="ECO:0000313" key="2">
    <source>
        <dbReference type="Proteomes" id="UP000663848"/>
    </source>
</evidence>
<gene>
    <name evidence="1" type="ORF">QYT958_LOCUS43756</name>
</gene>
<comment type="caution">
    <text evidence="1">The sequence shown here is derived from an EMBL/GenBank/DDBJ whole genome shotgun (WGS) entry which is preliminary data.</text>
</comment>
<evidence type="ECO:0000313" key="1">
    <source>
        <dbReference type="EMBL" id="CAF5078455.1"/>
    </source>
</evidence>
<organism evidence="1 2">
    <name type="scientific">Rotaria socialis</name>
    <dbReference type="NCBI Taxonomy" id="392032"/>
    <lineage>
        <taxon>Eukaryota</taxon>
        <taxon>Metazoa</taxon>
        <taxon>Spiralia</taxon>
        <taxon>Gnathifera</taxon>
        <taxon>Rotifera</taxon>
        <taxon>Eurotatoria</taxon>
        <taxon>Bdelloidea</taxon>
        <taxon>Philodinida</taxon>
        <taxon>Philodinidae</taxon>
        <taxon>Rotaria</taxon>
    </lineage>
</organism>
<dbReference type="EMBL" id="CAJOBR010063929">
    <property type="protein sequence ID" value="CAF5078455.1"/>
    <property type="molecule type" value="Genomic_DNA"/>
</dbReference>
<dbReference type="AlphaFoldDB" id="A0A822DNL9"/>
<accession>A0A822DNL9</accession>
<reference evidence="1" key="1">
    <citation type="submission" date="2021-02" db="EMBL/GenBank/DDBJ databases">
        <authorList>
            <person name="Nowell W R."/>
        </authorList>
    </citation>
    <scope>NUCLEOTIDE SEQUENCE</scope>
</reference>
<dbReference type="Proteomes" id="UP000663848">
    <property type="component" value="Unassembled WGS sequence"/>
</dbReference>
<proteinExistence type="predicted"/>
<feature type="non-terminal residue" evidence="1">
    <location>
        <position position="66"/>
    </location>
</feature>